<reference evidence="1" key="1">
    <citation type="submission" date="2019-08" db="EMBL/GenBank/DDBJ databases">
        <authorList>
            <person name="Kucharzyk K."/>
            <person name="Murdoch R.W."/>
            <person name="Higgins S."/>
            <person name="Loffler F."/>
        </authorList>
    </citation>
    <scope>NUCLEOTIDE SEQUENCE</scope>
</reference>
<accession>A0A645EAU9</accession>
<proteinExistence type="predicted"/>
<organism evidence="1">
    <name type="scientific">bioreactor metagenome</name>
    <dbReference type="NCBI Taxonomy" id="1076179"/>
    <lineage>
        <taxon>unclassified sequences</taxon>
        <taxon>metagenomes</taxon>
        <taxon>ecological metagenomes</taxon>
    </lineage>
</organism>
<protein>
    <submittedName>
        <fullName evidence="1">Uncharacterized protein</fullName>
    </submittedName>
</protein>
<comment type="caution">
    <text evidence="1">The sequence shown here is derived from an EMBL/GenBank/DDBJ whole genome shotgun (WGS) entry which is preliminary data.</text>
</comment>
<gene>
    <name evidence="1" type="ORF">SDC9_146287</name>
</gene>
<dbReference type="EMBL" id="VSSQ01045215">
    <property type="protein sequence ID" value="MPM99097.1"/>
    <property type="molecule type" value="Genomic_DNA"/>
</dbReference>
<evidence type="ECO:0000313" key="1">
    <source>
        <dbReference type="EMBL" id="MPM99097.1"/>
    </source>
</evidence>
<sequence length="207" mass="22576">MLFTPDLLLSNRIPRDQTAKRLTGGGPGIDQHSEVPADAGHRLPGLGFVVCPALVLLKHQWNVLRREVGQACLRAVGHRMPVVCAEGPGRRVEGLVWIACGRILDGAAIGIVSSRPVHRDKVLCRDELAIGAVDDEEEAVLWRMQDDLARFALQFDVGQDQVLCRGVVPVVCRRLLIMPDVFASVRFECDDGRGVQVVTTGRAAFAV</sequence>
<dbReference type="AlphaFoldDB" id="A0A645EAU9"/>
<name>A0A645EAU9_9ZZZZ</name>